<evidence type="ECO:0000313" key="2">
    <source>
        <dbReference type="Proteomes" id="UP000015502"/>
    </source>
</evidence>
<dbReference type="PROSITE" id="PS51257">
    <property type="entry name" value="PROKAR_LIPOPROTEIN"/>
    <property type="match status" value="1"/>
</dbReference>
<dbReference type="KEGG" id="tlt:OCC_07169"/>
<proteinExistence type="predicted"/>
<dbReference type="Proteomes" id="UP000015502">
    <property type="component" value="Chromosome"/>
</dbReference>
<dbReference type="STRING" id="523849.OCC_07169"/>
<organism evidence="1 2">
    <name type="scientific">Thermococcus litoralis (strain ATCC 51850 / DSM 5473 / JCM 8560 / NS-C)</name>
    <dbReference type="NCBI Taxonomy" id="523849"/>
    <lineage>
        <taxon>Archaea</taxon>
        <taxon>Methanobacteriati</taxon>
        <taxon>Methanobacteriota</taxon>
        <taxon>Thermococci</taxon>
        <taxon>Thermococcales</taxon>
        <taxon>Thermococcaceae</taxon>
        <taxon>Thermococcus</taxon>
    </lineage>
</organism>
<dbReference type="AlphaFoldDB" id="H3ZMB3"/>
<protein>
    <submittedName>
        <fullName evidence="1">Uncharacterized protein</fullName>
    </submittedName>
</protein>
<accession>H3ZMB3</accession>
<keyword evidence="2" id="KW-1185">Reference proteome</keyword>
<dbReference type="EMBL" id="CP006670">
    <property type="protein sequence ID" value="EHR78898.1"/>
    <property type="molecule type" value="Genomic_DNA"/>
</dbReference>
<name>H3ZMB3_THELN</name>
<dbReference type="PaxDb" id="523849-OCC_07169"/>
<evidence type="ECO:0000313" key="1">
    <source>
        <dbReference type="EMBL" id="EHR78898.1"/>
    </source>
</evidence>
<dbReference type="HOGENOM" id="CLU_1431712_0_0_2"/>
<sequence>MKKPLAVPLILFVVVSSSACMQKEPTPEVIIKEIEDVDKYMYSVDYVVISNFSNTTIHSRGGFNYDREEAFWELITIQSNNEVSYLNWTLLGDFMYFSFAIERNNKIVQSSEANMTIQEYFEKLKKGPTYIKSPEELKYEILKGPNLARNPLYSIRDMLQNATNFEIAEGDGVYLVTYKRPEWIKKVIE</sequence>
<reference evidence="1 2" key="1">
    <citation type="journal article" date="2012" name="J. Bacteriol.">
        <title>Genome sequence of the model hyperthermophilic archaeon Thermococcus litoralis NS-C.</title>
        <authorList>
            <person name="Gardner A.F."/>
            <person name="Kumar S."/>
            <person name="Perler F.B."/>
        </authorList>
    </citation>
    <scope>NUCLEOTIDE SEQUENCE [LARGE SCALE GENOMIC DNA]</scope>
    <source>
        <strain evidence="2">ATCC 51850 / DSM 5473 / JCM 8560 / NS-C</strain>
    </source>
</reference>
<gene>
    <name evidence="1" type="ORF">OCC_07169</name>
</gene>